<sequence length="548" mass="60458">MASSLNLHHIPTTSQTSNQPFSSRITLDQLLDSATLDDDTLPSDLDLDLDDIYSRRNQSLRKFDSTLQSIYFKYEGDGDEEADDVVDLFRLEVIEDRGKIRSAFGNQLHHPTTSHSNAPGNPSSTKDPVAGPSRTVESTKLDLKVPSSDMLQSEIEEEDDEGDWVDDDLASVSSSTSVTSLQPTSKWHQESIPHPSPPIRAPKPPPARPPDPPLTSKPSSLLPYQNLDGRATNALFERLKKRVEERSTDLRQLEMQKKTRETSPGSETSSRVCPKDSSTASLCSSLTVTSDHITDTSSDASKTRSRPAATVLRSDTFSQHSLCSSPITPRFTKPHPTPACESSPSQLPLGPKLLFSNKRSRLEFESSSLPRRRQPTSSRLKHELGAWDLNTSTPKPKTSNAGPSRLPRRQIVHRPTLRQGTRINPRPIPRRRCSRESSEDPLCLPPTPSRRAAEKLKAESNTTPAPHSTVLPSSTTTTSSSSATTELPSSVTAVSRFSASTSSRPIVIEISSSEDEEEEVIEKVKSRLDDFAFSSSPCRKRPRTISRR</sequence>
<feature type="compositionally biased region" description="Low complexity" evidence="1">
    <location>
        <begin position="171"/>
        <end position="180"/>
    </location>
</feature>
<dbReference type="Pfam" id="PF10384">
    <property type="entry name" value="Scm3"/>
    <property type="match status" value="1"/>
</dbReference>
<feature type="compositionally biased region" description="Acidic residues" evidence="1">
    <location>
        <begin position="154"/>
        <end position="169"/>
    </location>
</feature>
<dbReference type="AlphaFoldDB" id="A0A9P6NQ29"/>
<feature type="compositionally biased region" description="Polar residues" evidence="1">
    <location>
        <begin position="109"/>
        <end position="126"/>
    </location>
</feature>
<name>A0A9P6NQ29_9BASI</name>
<feature type="compositionally biased region" description="Basic and acidic residues" evidence="1">
    <location>
        <begin position="243"/>
        <end position="261"/>
    </location>
</feature>
<evidence type="ECO:0000313" key="2">
    <source>
        <dbReference type="EMBL" id="KAG0147515.1"/>
    </source>
</evidence>
<feature type="compositionally biased region" description="Polar residues" evidence="1">
    <location>
        <begin position="389"/>
        <end position="402"/>
    </location>
</feature>
<feature type="compositionally biased region" description="Polar residues" evidence="1">
    <location>
        <begin position="313"/>
        <end position="327"/>
    </location>
</feature>
<gene>
    <name evidence="2" type="ORF">CROQUDRAFT_470130</name>
</gene>
<dbReference type="GO" id="GO:0005634">
    <property type="term" value="C:nucleus"/>
    <property type="evidence" value="ECO:0007669"/>
    <property type="project" value="InterPro"/>
</dbReference>
<organism evidence="2 3">
    <name type="scientific">Cronartium quercuum f. sp. fusiforme G11</name>
    <dbReference type="NCBI Taxonomy" id="708437"/>
    <lineage>
        <taxon>Eukaryota</taxon>
        <taxon>Fungi</taxon>
        <taxon>Dikarya</taxon>
        <taxon>Basidiomycota</taxon>
        <taxon>Pucciniomycotina</taxon>
        <taxon>Pucciniomycetes</taxon>
        <taxon>Pucciniales</taxon>
        <taxon>Coleosporiaceae</taxon>
        <taxon>Cronartium</taxon>
    </lineage>
</organism>
<dbReference type="InterPro" id="IPR018465">
    <property type="entry name" value="Scm3/HJURP"/>
</dbReference>
<evidence type="ECO:0000313" key="3">
    <source>
        <dbReference type="Proteomes" id="UP000886653"/>
    </source>
</evidence>
<feature type="region of interest" description="Disordered" evidence="1">
    <location>
        <begin position="1"/>
        <end position="21"/>
    </location>
</feature>
<feature type="region of interest" description="Disordered" evidence="1">
    <location>
        <begin position="243"/>
        <end position="504"/>
    </location>
</feature>
<dbReference type="EMBL" id="MU167247">
    <property type="protein sequence ID" value="KAG0147515.1"/>
    <property type="molecule type" value="Genomic_DNA"/>
</dbReference>
<proteinExistence type="predicted"/>
<feature type="compositionally biased region" description="Low complexity" evidence="1">
    <location>
        <begin position="468"/>
        <end position="491"/>
    </location>
</feature>
<keyword evidence="3" id="KW-1185">Reference proteome</keyword>
<dbReference type="GO" id="GO:0042393">
    <property type="term" value="F:histone binding"/>
    <property type="evidence" value="ECO:0007669"/>
    <property type="project" value="InterPro"/>
</dbReference>
<feature type="region of interest" description="Disordered" evidence="1">
    <location>
        <begin position="105"/>
        <end position="229"/>
    </location>
</feature>
<comment type="caution">
    <text evidence="2">The sequence shown here is derived from an EMBL/GenBank/DDBJ whole genome shotgun (WGS) entry which is preliminary data.</text>
</comment>
<reference evidence="2" key="1">
    <citation type="submission" date="2013-11" db="EMBL/GenBank/DDBJ databases">
        <title>Genome sequence of the fusiform rust pathogen reveals effectors for host alternation and coevolution with pine.</title>
        <authorList>
            <consortium name="DOE Joint Genome Institute"/>
            <person name="Smith K."/>
            <person name="Pendleton A."/>
            <person name="Kubisiak T."/>
            <person name="Anderson C."/>
            <person name="Salamov A."/>
            <person name="Aerts A."/>
            <person name="Riley R."/>
            <person name="Clum A."/>
            <person name="Lindquist E."/>
            <person name="Ence D."/>
            <person name="Campbell M."/>
            <person name="Kronenberg Z."/>
            <person name="Feau N."/>
            <person name="Dhillon B."/>
            <person name="Hamelin R."/>
            <person name="Burleigh J."/>
            <person name="Smith J."/>
            <person name="Yandell M."/>
            <person name="Nelson C."/>
            <person name="Grigoriev I."/>
            <person name="Davis J."/>
        </authorList>
    </citation>
    <scope>NUCLEOTIDE SEQUENCE</scope>
    <source>
        <strain evidence="2">G11</strain>
    </source>
</reference>
<evidence type="ECO:0000256" key="1">
    <source>
        <dbReference type="SAM" id="MobiDB-lite"/>
    </source>
</evidence>
<feature type="compositionally biased region" description="Basic residues" evidence="1">
    <location>
        <begin position="406"/>
        <end position="416"/>
    </location>
</feature>
<feature type="compositionally biased region" description="Polar residues" evidence="1">
    <location>
        <begin position="492"/>
        <end position="504"/>
    </location>
</feature>
<dbReference type="OrthoDB" id="10551046at2759"/>
<feature type="compositionally biased region" description="Polar residues" evidence="1">
    <location>
        <begin position="262"/>
        <end position="300"/>
    </location>
</feature>
<dbReference type="Proteomes" id="UP000886653">
    <property type="component" value="Unassembled WGS sequence"/>
</dbReference>
<accession>A0A9P6NQ29</accession>
<feature type="compositionally biased region" description="Pro residues" evidence="1">
    <location>
        <begin position="194"/>
        <end position="215"/>
    </location>
</feature>
<protein>
    <submittedName>
        <fullName evidence="2">Uncharacterized protein</fullName>
    </submittedName>
</protein>